<dbReference type="HAMAP" id="MF_00076">
    <property type="entry name" value="HisB"/>
    <property type="match status" value="1"/>
</dbReference>
<dbReference type="FunFam" id="3.30.230.40:FF:000003">
    <property type="entry name" value="Imidazoleglycerol-phosphate dehydratase HisB"/>
    <property type="match status" value="1"/>
</dbReference>
<dbReference type="AlphaFoldDB" id="A0A1T4YRP9"/>
<evidence type="ECO:0000313" key="8">
    <source>
        <dbReference type="EMBL" id="SKB04439.1"/>
    </source>
</evidence>
<dbReference type="UniPathway" id="UPA00031">
    <property type="reaction ID" value="UER00011"/>
</dbReference>
<keyword evidence="5 6" id="KW-0456">Lyase</keyword>
<dbReference type="PROSITE" id="PS00955">
    <property type="entry name" value="IGP_DEHYDRATASE_2"/>
    <property type="match status" value="1"/>
</dbReference>
<keyword evidence="6" id="KW-0963">Cytoplasm</keyword>
<dbReference type="STRING" id="48467.SAMN02745166_04066"/>
<dbReference type="EC" id="4.2.1.19" evidence="6 7"/>
<reference evidence="9" key="1">
    <citation type="submission" date="2017-02" db="EMBL/GenBank/DDBJ databases">
        <authorList>
            <person name="Varghese N."/>
            <person name="Submissions S."/>
        </authorList>
    </citation>
    <scope>NUCLEOTIDE SEQUENCE [LARGE SCALE GENOMIC DNA]</scope>
    <source>
        <strain evidence="9">ATCC 700200</strain>
    </source>
</reference>
<dbReference type="Gene3D" id="3.30.230.40">
    <property type="entry name" value="Imidazole glycerol phosphate dehydratase, domain 1"/>
    <property type="match status" value="2"/>
</dbReference>
<name>A0A1T4YRP9_9BACT</name>
<dbReference type="InterPro" id="IPR000807">
    <property type="entry name" value="ImidazoleglycerolP_deHydtase"/>
</dbReference>
<organism evidence="8 9">
    <name type="scientific">Prosthecobacter debontii</name>
    <dbReference type="NCBI Taxonomy" id="48467"/>
    <lineage>
        <taxon>Bacteria</taxon>
        <taxon>Pseudomonadati</taxon>
        <taxon>Verrucomicrobiota</taxon>
        <taxon>Verrucomicrobiia</taxon>
        <taxon>Verrucomicrobiales</taxon>
        <taxon>Verrucomicrobiaceae</taxon>
        <taxon>Prosthecobacter</taxon>
    </lineage>
</organism>
<comment type="similarity">
    <text evidence="6 7">Belongs to the imidazoleglycerol-phosphate dehydratase family.</text>
</comment>
<sequence length="199" mass="21893">MPRTATQARKTAETDIQIELYVDGSGSSTIDTGVPFFDHMLTLFAKHGLFDLKVKVIGDVDVDYHHTVEDTGIVLGNCFREALGNKAGIVRYGFFLLPMDETLAEVAMDLSGRPFLSYHAPEKMEAIGGRAGVFSYQLVEEFLRAFSSALMCTLHVEIKRGRDSHHMAEAIFKGLARALDAATQKDPRVTGIPSTKDVL</sequence>
<evidence type="ECO:0000256" key="1">
    <source>
        <dbReference type="ARBA" id="ARBA00005047"/>
    </source>
</evidence>
<evidence type="ECO:0000256" key="6">
    <source>
        <dbReference type="HAMAP-Rule" id="MF_00076"/>
    </source>
</evidence>
<accession>A0A1T4YRP9</accession>
<dbReference type="InterPro" id="IPR038494">
    <property type="entry name" value="IGPD_sf"/>
</dbReference>
<dbReference type="NCBIfam" id="NF002111">
    <property type="entry name" value="PRK00951.2-1"/>
    <property type="match status" value="1"/>
</dbReference>
<keyword evidence="3 6" id="KW-0028">Amino-acid biosynthesis</keyword>
<dbReference type="EMBL" id="FUYE01000016">
    <property type="protein sequence ID" value="SKB04439.1"/>
    <property type="molecule type" value="Genomic_DNA"/>
</dbReference>
<proteinExistence type="inferred from homology"/>
<dbReference type="Proteomes" id="UP000190774">
    <property type="component" value="Unassembled WGS sequence"/>
</dbReference>
<keyword evidence="9" id="KW-1185">Reference proteome</keyword>
<evidence type="ECO:0000313" key="9">
    <source>
        <dbReference type="Proteomes" id="UP000190774"/>
    </source>
</evidence>
<dbReference type="PANTHER" id="PTHR23133">
    <property type="entry name" value="IMIDAZOLEGLYCEROL-PHOSPHATE DEHYDRATASE HIS7"/>
    <property type="match status" value="1"/>
</dbReference>
<dbReference type="PROSITE" id="PS00954">
    <property type="entry name" value="IGP_DEHYDRATASE_1"/>
    <property type="match status" value="1"/>
</dbReference>
<evidence type="ECO:0000256" key="3">
    <source>
        <dbReference type="ARBA" id="ARBA00022605"/>
    </source>
</evidence>
<evidence type="ECO:0000256" key="4">
    <source>
        <dbReference type="ARBA" id="ARBA00023102"/>
    </source>
</evidence>
<dbReference type="Pfam" id="PF00475">
    <property type="entry name" value="IGPD"/>
    <property type="match status" value="1"/>
</dbReference>
<comment type="subcellular location">
    <subcellularLocation>
        <location evidence="6 7">Cytoplasm</location>
    </subcellularLocation>
</comment>
<dbReference type="InterPro" id="IPR020565">
    <property type="entry name" value="ImidazoleglycerP_deHydtase_CS"/>
</dbReference>
<keyword evidence="4 6" id="KW-0368">Histidine biosynthesis</keyword>
<dbReference type="NCBIfam" id="NF002114">
    <property type="entry name" value="PRK00951.2-4"/>
    <property type="match status" value="1"/>
</dbReference>
<evidence type="ECO:0000256" key="5">
    <source>
        <dbReference type="ARBA" id="ARBA00023239"/>
    </source>
</evidence>
<evidence type="ECO:0000256" key="2">
    <source>
        <dbReference type="ARBA" id="ARBA00016664"/>
    </source>
</evidence>
<dbReference type="CDD" id="cd07914">
    <property type="entry name" value="IGPD"/>
    <property type="match status" value="1"/>
</dbReference>
<dbReference type="GO" id="GO:0000105">
    <property type="term" value="P:L-histidine biosynthetic process"/>
    <property type="evidence" value="ECO:0007669"/>
    <property type="project" value="UniProtKB-UniRule"/>
</dbReference>
<evidence type="ECO:0000256" key="7">
    <source>
        <dbReference type="RuleBase" id="RU000599"/>
    </source>
</evidence>
<dbReference type="SUPFAM" id="SSF54211">
    <property type="entry name" value="Ribosomal protein S5 domain 2-like"/>
    <property type="match status" value="2"/>
</dbReference>
<dbReference type="GO" id="GO:0005737">
    <property type="term" value="C:cytoplasm"/>
    <property type="evidence" value="ECO:0007669"/>
    <property type="project" value="UniProtKB-SubCell"/>
</dbReference>
<comment type="catalytic activity">
    <reaction evidence="6 7">
        <text>D-erythro-1-(imidazol-4-yl)glycerol 3-phosphate = 3-(imidazol-4-yl)-2-oxopropyl phosphate + H2O</text>
        <dbReference type="Rhea" id="RHEA:11040"/>
        <dbReference type="ChEBI" id="CHEBI:15377"/>
        <dbReference type="ChEBI" id="CHEBI:57766"/>
        <dbReference type="ChEBI" id="CHEBI:58278"/>
        <dbReference type="EC" id="4.2.1.19"/>
    </reaction>
</comment>
<dbReference type="InterPro" id="IPR020568">
    <property type="entry name" value="Ribosomal_Su5_D2-typ_SF"/>
</dbReference>
<gene>
    <name evidence="6" type="primary">hisB</name>
    <name evidence="8" type="ORF">SAMN02745166_04066</name>
</gene>
<protein>
    <recommendedName>
        <fullName evidence="2 6">Imidazoleglycerol-phosphate dehydratase</fullName>
        <shortName evidence="6">IGPD</shortName>
        <ecNumber evidence="6 7">4.2.1.19</ecNumber>
    </recommendedName>
</protein>
<dbReference type="FunFam" id="3.30.230.40:FF:000001">
    <property type="entry name" value="Imidazoleglycerol-phosphate dehydratase HisB"/>
    <property type="match status" value="1"/>
</dbReference>
<dbReference type="GO" id="GO:0004424">
    <property type="term" value="F:imidazoleglycerol-phosphate dehydratase activity"/>
    <property type="evidence" value="ECO:0007669"/>
    <property type="project" value="UniProtKB-UniRule"/>
</dbReference>
<comment type="pathway">
    <text evidence="1 6 7">Amino-acid biosynthesis; L-histidine biosynthesis; L-histidine from 5-phospho-alpha-D-ribose 1-diphosphate: step 6/9.</text>
</comment>
<dbReference type="OrthoDB" id="9790411at2"/>
<dbReference type="PANTHER" id="PTHR23133:SF2">
    <property type="entry name" value="IMIDAZOLEGLYCEROL-PHOSPHATE DEHYDRATASE"/>
    <property type="match status" value="1"/>
</dbReference>
<dbReference type="RefSeq" id="WP_078815213.1">
    <property type="nucleotide sequence ID" value="NZ_FUYE01000016.1"/>
</dbReference>